<dbReference type="RefSeq" id="WP_258397568.1">
    <property type="nucleotide sequence ID" value="NZ_LUSR01000064.1"/>
</dbReference>
<accession>A0ABX9EV27</accession>
<evidence type="ECO:0000313" key="1">
    <source>
        <dbReference type="EMBL" id="RAT36606.1"/>
    </source>
</evidence>
<proteinExistence type="predicted"/>
<protein>
    <submittedName>
        <fullName evidence="1">Uncharacterized protein</fullName>
    </submittedName>
</protein>
<name>A0ABX9EV27_9GAMM</name>
<sequence length="83" mass="9279">MRRVVEGEYSRIPLHMMVEAGRAAGVPFKEWRSKDKALQLESLSAKPPSVNLSRLDQYWALAAIEQGIVRDLSKQLPLSVTAS</sequence>
<dbReference type="EMBL" id="LUSW01000006">
    <property type="protein sequence ID" value="RAT36606.1"/>
    <property type="molecule type" value="Genomic_DNA"/>
</dbReference>
<evidence type="ECO:0000313" key="2">
    <source>
        <dbReference type="Proteomes" id="UP000250186"/>
    </source>
</evidence>
<gene>
    <name evidence="1" type="ORF">AU492_03845</name>
</gene>
<keyword evidence="2" id="KW-1185">Reference proteome</keyword>
<organism evidence="1 2">
    <name type="scientific">Lonsdalea populi</name>
    <dbReference type="NCBI Taxonomy" id="1172565"/>
    <lineage>
        <taxon>Bacteria</taxon>
        <taxon>Pseudomonadati</taxon>
        <taxon>Pseudomonadota</taxon>
        <taxon>Gammaproteobacteria</taxon>
        <taxon>Enterobacterales</taxon>
        <taxon>Pectobacteriaceae</taxon>
        <taxon>Lonsdalea</taxon>
    </lineage>
</organism>
<dbReference type="Proteomes" id="UP000250186">
    <property type="component" value="Unassembled WGS sequence"/>
</dbReference>
<reference evidence="1 2" key="1">
    <citation type="submission" date="2016-02" db="EMBL/GenBank/DDBJ databases">
        <title>Species-wide whole genome sequencing reveals diversity, host range in Lonsdalea quercina.</title>
        <authorList>
            <person name="Li Y."/>
        </authorList>
    </citation>
    <scope>NUCLEOTIDE SEQUENCE [LARGE SCALE GENOMIC DNA]</scope>
    <source>
        <strain evidence="1 2">CFCC 12721</strain>
    </source>
</reference>
<comment type="caution">
    <text evidence="1">The sequence shown here is derived from an EMBL/GenBank/DDBJ whole genome shotgun (WGS) entry which is preliminary data.</text>
</comment>